<gene>
    <name evidence="3" type="ORF">E0493_13000</name>
</gene>
<keyword evidence="1" id="KW-0175">Coiled coil</keyword>
<dbReference type="PANTHER" id="PTHR43464:SF92">
    <property type="entry name" value="SLR1071 PROTEIN"/>
    <property type="match status" value="1"/>
</dbReference>
<comment type="caution">
    <text evidence="3">The sequence shown here is derived from an EMBL/GenBank/DDBJ whole genome shotgun (WGS) entry which is preliminary data.</text>
</comment>
<protein>
    <submittedName>
        <fullName evidence="3">Glycosyltransferase</fullName>
    </submittedName>
</protein>
<name>A0A845BGB3_9PROT</name>
<accession>A0A845BGB3</accession>
<dbReference type="SUPFAM" id="SSF53335">
    <property type="entry name" value="S-adenosyl-L-methionine-dependent methyltransferases"/>
    <property type="match status" value="1"/>
</dbReference>
<keyword evidence="4" id="KW-1185">Reference proteome</keyword>
<dbReference type="GO" id="GO:0008757">
    <property type="term" value="F:S-adenosylmethionine-dependent methyltransferase activity"/>
    <property type="evidence" value="ECO:0007669"/>
    <property type="project" value="InterPro"/>
</dbReference>
<evidence type="ECO:0000256" key="1">
    <source>
        <dbReference type="SAM" id="Coils"/>
    </source>
</evidence>
<keyword evidence="3" id="KW-0808">Transferase</keyword>
<dbReference type="PANTHER" id="PTHR43464">
    <property type="entry name" value="METHYLTRANSFERASE"/>
    <property type="match status" value="1"/>
</dbReference>
<dbReference type="InterPro" id="IPR013216">
    <property type="entry name" value="Methyltransf_11"/>
</dbReference>
<dbReference type="EMBL" id="SNVJ01000010">
    <property type="protein sequence ID" value="MXP64262.1"/>
    <property type="molecule type" value="Genomic_DNA"/>
</dbReference>
<dbReference type="RefSeq" id="WP_160937388.1">
    <property type="nucleotide sequence ID" value="NZ_SNVJ01000010.1"/>
</dbReference>
<sequence length="1011" mass="111160">MEDVTRPPQDVNDLAFPAPSEQLPFTGERYTSDISGPIRHQHHHRYLFAARYCAGRDVLDVACGEGYGSALLGTVARSVRGVDLDPETVAFAERNYGGSHVSFRQGDAAQLVEQNAFDVVVSFETIEHLVDHDAFLDGIRRALRPGGLLIISSPDRQIYTEADGHENEFHLRELDRAEFKKLIGDRFSNLAILEQDSVVGSLIGPEGGAPAPVELFSSADGRAYQHSAGNPRAHYLIALASDEPLPAITSSALDDASWLKQAEGHAAHAVALGREVVVRDAEIARLNDELQKRAGIEWELVQARNAVAELQREARQVPGLVEQRARLEAELAEARSTMAELEREARQVPGLVEQRTRLEAELAEARSTMAELEREARQVPGLVEQRTRLEAELAEARSTMAELEREARQVPGLVEQRTRLEAELAEARSTMAELEREARQVPGLVEQRTRLEAELAEARSTMAELEREARQVPGLVEQRTRLEAELAEARSTMAELEREARQVPGLVEQRTRLEAELAEARSTMAELEREARQVPGLVEQRTRLEAELAAARSTMADLQRETQQLQAQIDERVRQIQEVFASTSWRLTKPVRRIGWATAGMRRRLRAAMTPAAAPRQRAPSEPPRVLFIDWMVPTPDQDSGSLDLWNQLSLFQAMGYEAAFMPVVERPGDAPYAEALRKAGVRYLAAGADSSPEQLLQDAANDFDLILLNRIHVAARFLAHVRRCAPNARLVFNTVDLHFLREEREAALEGSPDKAQAAAQRRQDELRCMAEADATIVLSDEEGRLLSELLPDAAIHVIPFARGVSGGVPTFTERSGVLFVGGFLHTPNIDAATWLVEEIWPKVRHTLPSATLEIIGSNAPQQVRQLDDAGAGVVMRGFVQDLHPVLAHARVTVAPLRFGAGIKGKVAMSLAAGVPCVATPIASEGMGLVDGENILLGRDADALAAAIVQAHEDAALWERLSAGGHAVMRNRYSLESVGGRFIALARSLDVPVPAGAEKRITGLHPREWTL</sequence>
<dbReference type="Proteomes" id="UP000460715">
    <property type="component" value="Unassembled WGS sequence"/>
</dbReference>
<dbReference type="InterPro" id="IPR029063">
    <property type="entry name" value="SAM-dependent_MTases_sf"/>
</dbReference>
<dbReference type="AlphaFoldDB" id="A0A845BGB3"/>
<dbReference type="Pfam" id="PF08241">
    <property type="entry name" value="Methyltransf_11"/>
    <property type="match status" value="1"/>
</dbReference>
<dbReference type="Pfam" id="PF13692">
    <property type="entry name" value="Glyco_trans_1_4"/>
    <property type="match status" value="1"/>
</dbReference>
<evidence type="ECO:0000259" key="2">
    <source>
        <dbReference type="Pfam" id="PF08241"/>
    </source>
</evidence>
<evidence type="ECO:0000313" key="4">
    <source>
        <dbReference type="Proteomes" id="UP000460715"/>
    </source>
</evidence>
<feature type="domain" description="Methyltransferase type 11" evidence="2">
    <location>
        <begin position="59"/>
        <end position="151"/>
    </location>
</feature>
<dbReference type="CDD" id="cd02440">
    <property type="entry name" value="AdoMet_MTases"/>
    <property type="match status" value="1"/>
</dbReference>
<dbReference type="CDD" id="cd03801">
    <property type="entry name" value="GT4_PimA-like"/>
    <property type="match status" value="1"/>
</dbReference>
<evidence type="ECO:0000313" key="3">
    <source>
        <dbReference type="EMBL" id="MXP64262.1"/>
    </source>
</evidence>
<dbReference type="Gene3D" id="3.40.50.150">
    <property type="entry name" value="Vaccinia Virus protein VP39"/>
    <property type="match status" value="1"/>
</dbReference>
<dbReference type="OrthoDB" id="9807209at2"/>
<reference evidence="3 4" key="1">
    <citation type="submission" date="2019-03" db="EMBL/GenBank/DDBJ databases">
        <title>Roseomonas sp. a novel Roseomonas species isolated from Sea whip Gorgonian.</title>
        <authorList>
            <person name="Li F."/>
            <person name="Pan X."/>
            <person name="Huang S."/>
            <person name="Li Z."/>
            <person name="Meng B."/>
        </authorList>
    </citation>
    <scope>NUCLEOTIDE SEQUENCE [LARGE SCALE GENOMIC DNA]</scope>
    <source>
        <strain evidence="3 4">M0104</strain>
    </source>
</reference>
<feature type="coiled-coil region" evidence="1">
    <location>
        <begin position="293"/>
        <end position="575"/>
    </location>
</feature>
<dbReference type="SUPFAM" id="SSF53756">
    <property type="entry name" value="UDP-Glycosyltransferase/glycogen phosphorylase"/>
    <property type="match status" value="1"/>
</dbReference>
<proteinExistence type="predicted"/>
<dbReference type="Gene3D" id="1.10.287.1490">
    <property type="match status" value="1"/>
</dbReference>
<dbReference type="Gene3D" id="3.40.50.2000">
    <property type="entry name" value="Glycogen Phosphorylase B"/>
    <property type="match status" value="1"/>
</dbReference>
<organism evidence="3 4">
    <name type="scientific">Teichococcus coralli</name>
    <dbReference type="NCBI Taxonomy" id="2545983"/>
    <lineage>
        <taxon>Bacteria</taxon>
        <taxon>Pseudomonadati</taxon>
        <taxon>Pseudomonadota</taxon>
        <taxon>Alphaproteobacteria</taxon>
        <taxon>Acetobacterales</taxon>
        <taxon>Roseomonadaceae</taxon>
        <taxon>Roseomonas</taxon>
    </lineage>
</organism>